<keyword evidence="3" id="KW-1185">Reference proteome</keyword>
<name>A0AA37T1H2_9ALTE</name>
<comment type="caution">
    <text evidence="2">The sequence shown here is derived from an EMBL/GenBank/DDBJ whole genome shotgun (WGS) entry which is preliminary data.</text>
</comment>
<dbReference type="InterPro" id="IPR050553">
    <property type="entry name" value="Thioredoxin_ResA/DsbE_sf"/>
</dbReference>
<evidence type="ECO:0000313" key="3">
    <source>
        <dbReference type="Proteomes" id="UP001156601"/>
    </source>
</evidence>
<organism evidence="2 3">
    <name type="scientific">Agaribacter marinus</name>
    <dbReference type="NCBI Taxonomy" id="1431249"/>
    <lineage>
        <taxon>Bacteria</taxon>
        <taxon>Pseudomonadati</taxon>
        <taxon>Pseudomonadota</taxon>
        <taxon>Gammaproteobacteria</taxon>
        <taxon>Alteromonadales</taxon>
        <taxon>Alteromonadaceae</taxon>
        <taxon>Agaribacter</taxon>
    </lineage>
</organism>
<reference evidence="2" key="1">
    <citation type="journal article" date="2014" name="Int. J. Syst. Evol. Microbiol.">
        <title>Complete genome sequence of Corynebacterium casei LMG S-19264T (=DSM 44701T), isolated from a smear-ripened cheese.</title>
        <authorList>
            <consortium name="US DOE Joint Genome Institute (JGI-PGF)"/>
            <person name="Walter F."/>
            <person name="Albersmeier A."/>
            <person name="Kalinowski J."/>
            <person name="Ruckert C."/>
        </authorList>
    </citation>
    <scope>NUCLEOTIDE SEQUENCE</scope>
    <source>
        <strain evidence="2">NBRC 110023</strain>
    </source>
</reference>
<dbReference type="InterPro" id="IPR013740">
    <property type="entry name" value="Redoxin"/>
</dbReference>
<dbReference type="EMBL" id="BSOT01000006">
    <property type="protein sequence ID" value="GLR71816.1"/>
    <property type="molecule type" value="Genomic_DNA"/>
</dbReference>
<gene>
    <name evidence="2" type="ORF">GCM10007852_27240</name>
</gene>
<dbReference type="CDD" id="cd02966">
    <property type="entry name" value="TlpA_like_family"/>
    <property type="match status" value="1"/>
</dbReference>
<dbReference type="InterPro" id="IPR013766">
    <property type="entry name" value="Thioredoxin_domain"/>
</dbReference>
<dbReference type="Pfam" id="PF08534">
    <property type="entry name" value="Redoxin"/>
    <property type="match status" value="1"/>
</dbReference>
<reference evidence="2" key="2">
    <citation type="submission" date="2023-01" db="EMBL/GenBank/DDBJ databases">
        <title>Draft genome sequence of Agaribacter marinus strain NBRC 110023.</title>
        <authorList>
            <person name="Sun Q."/>
            <person name="Mori K."/>
        </authorList>
    </citation>
    <scope>NUCLEOTIDE SEQUENCE</scope>
    <source>
        <strain evidence="2">NBRC 110023</strain>
    </source>
</reference>
<dbReference type="InterPro" id="IPR036249">
    <property type="entry name" value="Thioredoxin-like_sf"/>
</dbReference>
<dbReference type="PROSITE" id="PS51352">
    <property type="entry name" value="THIOREDOXIN_2"/>
    <property type="match status" value="1"/>
</dbReference>
<accession>A0AA37T1H2</accession>
<dbReference type="RefSeq" id="WP_284218151.1">
    <property type="nucleotide sequence ID" value="NZ_BSOT01000006.1"/>
</dbReference>
<protein>
    <recommendedName>
        <fullName evidence="1">Thioredoxin domain-containing protein</fullName>
    </recommendedName>
</protein>
<dbReference type="AlphaFoldDB" id="A0AA37T1H2"/>
<dbReference type="GO" id="GO:0016491">
    <property type="term" value="F:oxidoreductase activity"/>
    <property type="evidence" value="ECO:0007669"/>
    <property type="project" value="InterPro"/>
</dbReference>
<feature type="domain" description="Thioredoxin" evidence="1">
    <location>
        <begin position="24"/>
        <end position="173"/>
    </location>
</feature>
<proteinExistence type="predicted"/>
<sequence>MYKASFASYNLRRKKIVGIVIGCLAVLSPISLVNAKNNVDLDLTLRNGGVFNASQYKGEKPVYLKFWASWCQDCLREMDHLQETSQAYGESVEVVAVNVGLNESAEEINKVVQQFGLTLPIALDTKGELAKSLNLVGTPYHVLIDTDGLIVHSGHEANKELDRKLSLLSSHDKPDLPATLFNSGDANKTSQTIFLNEALDGLQVLHFATTWCESYLKESRPRMSEACVDAEANFNKLPKKLPNVAFKTIVSHLWTSASDVEEYATTYGVTHPIVLDEQGDTFFTYRVQDFPTFVVTEDATEVFRTKSFNQLQAFVEKHTKIVSKRKKL</sequence>
<dbReference type="PANTHER" id="PTHR42852">
    <property type="entry name" value="THIOL:DISULFIDE INTERCHANGE PROTEIN DSBE"/>
    <property type="match status" value="1"/>
</dbReference>
<dbReference type="SUPFAM" id="SSF52833">
    <property type="entry name" value="Thioredoxin-like"/>
    <property type="match status" value="2"/>
</dbReference>
<dbReference type="PANTHER" id="PTHR42852:SF16">
    <property type="entry name" value="THIOL:DISULFIDE INTERCHANGE PROTEIN TLPA"/>
    <property type="match status" value="1"/>
</dbReference>
<dbReference type="Gene3D" id="3.40.30.10">
    <property type="entry name" value="Glutaredoxin"/>
    <property type="match status" value="2"/>
</dbReference>
<evidence type="ECO:0000313" key="2">
    <source>
        <dbReference type="EMBL" id="GLR71816.1"/>
    </source>
</evidence>
<evidence type="ECO:0000259" key="1">
    <source>
        <dbReference type="PROSITE" id="PS51352"/>
    </source>
</evidence>
<dbReference type="Proteomes" id="UP001156601">
    <property type="component" value="Unassembled WGS sequence"/>
</dbReference>